<evidence type="ECO:0000313" key="2">
    <source>
        <dbReference type="EMBL" id="CAB4905568.1"/>
    </source>
</evidence>
<sequence>MIPCVLQVSPANGNRQANAPNRYDGPVMKALLALACGALFASSALGVGSPAEAMPLQVQQWREIQPNKVRFISQIDTTDKVFFITIDDGWTKDPAVATWVRQTRTPITVFLTAAANPEDTSDFFRRVSRYGSVQNHTRTHSYLTSPSTDVNDEVCGIQSTYAKRYDERPWMLRPPYGNGGWPGSATSEHRRISSVVGPCGIKFVVNWTALVSNEGKFASQNGTDRIQAGDIVLLHFVSGLRDQLSALVERGKWSGLKPANLADYLQRPNVAENARK</sequence>
<feature type="domain" description="NodB homology" evidence="1">
    <location>
        <begin position="76"/>
        <end position="178"/>
    </location>
</feature>
<dbReference type="CDD" id="cd10917">
    <property type="entry name" value="CE4_NodB_like_6s_7s"/>
    <property type="match status" value="1"/>
</dbReference>
<evidence type="ECO:0000259" key="1">
    <source>
        <dbReference type="Pfam" id="PF01522"/>
    </source>
</evidence>
<reference evidence="2" key="1">
    <citation type="submission" date="2020-05" db="EMBL/GenBank/DDBJ databases">
        <authorList>
            <person name="Chiriac C."/>
            <person name="Salcher M."/>
            <person name="Ghai R."/>
            <person name="Kavagutti S V."/>
        </authorList>
    </citation>
    <scope>NUCLEOTIDE SEQUENCE</scope>
</reference>
<dbReference type="SUPFAM" id="SSF88713">
    <property type="entry name" value="Glycoside hydrolase/deacetylase"/>
    <property type="match status" value="1"/>
</dbReference>
<protein>
    <submittedName>
        <fullName evidence="2">Unannotated protein</fullName>
    </submittedName>
</protein>
<dbReference type="AlphaFoldDB" id="A0A6J7GG28"/>
<dbReference type="Pfam" id="PF01522">
    <property type="entry name" value="Polysacc_deac_1"/>
    <property type="match status" value="1"/>
</dbReference>
<dbReference type="EMBL" id="CAFBMR010000008">
    <property type="protein sequence ID" value="CAB4905568.1"/>
    <property type="molecule type" value="Genomic_DNA"/>
</dbReference>
<dbReference type="Gene3D" id="3.20.20.370">
    <property type="entry name" value="Glycoside hydrolase/deacetylase"/>
    <property type="match status" value="1"/>
</dbReference>
<name>A0A6J7GG28_9ZZZZ</name>
<gene>
    <name evidence="2" type="ORF">UFOPK3610_00398</name>
</gene>
<dbReference type="InterPro" id="IPR002509">
    <property type="entry name" value="NODB_dom"/>
</dbReference>
<dbReference type="InterPro" id="IPR011330">
    <property type="entry name" value="Glyco_hydro/deAcase_b/a-brl"/>
</dbReference>
<organism evidence="2">
    <name type="scientific">freshwater metagenome</name>
    <dbReference type="NCBI Taxonomy" id="449393"/>
    <lineage>
        <taxon>unclassified sequences</taxon>
        <taxon>metagenomes</taxon>
        <taxon>ecological metagenomes</taxon>
    </lineage>
</organism>
<dbReference type="GO" id="GO:0005975">
    <property type="term" value="P:carbohydrate metabolic process"/>
    <property type="evidence" value="ECO:0007669"/>
    <property type="project" value="InterPro"/>
</dbReference>
<dbReference type="GO" id="GO:0016810">
    <property type="term" value="F:hydrolase activity, acting on carbon-nitrogen (but not peptide) bonds"/>
    <property type="evidence" value="ECO:0007669"/>
    <property type="project" value="InterPro"/>
</dbReference>
<accession>A0A6J7GG28</accession>
<proteinExistence type="predicted"/>